<dbReference type="AlphaFoldDB" id="A0A7C2M085"/>
<dbReference type="PANTHER" id="PTHR30146:SF109">
    <property type="entry name" value="HTH-TYPE TRANSCRIPTIONAL REGULATOR GALS"/>
    <property type="match status" value="1"/>
</dbReference>
<organism evidence="6">
    <name type="scientific">Salinimicrobium catena</name>
    <dbReference type="NCBI Taxonomy" id="390640"/>
    <lineage>
        <taxon>Bacteria</taxon>
        <taxon>Pseudomonadati</taxon>
        <taxon>Bacteroidota</taxon>
        <taxon>Flavobacteriia</taxon>
        <taxon>Flavobacteriales</taxon>
        <taxon>Flavobacteriaceae</taxon>
        <taxon>Salinimicrobium</taxon>
    </lineage>
</organism>
<dbReference type="CDD" id="cd06267">
    <property type="entry name" value="PBP1_LacI_sugar_binding-like"/>
    <property type="match status" value="1"/>
</dbReference>
<evidence type="ECO:0000313" key="6">
    <source>
        <dbReference type="EMBL" id="HER40246.1"/>
    </source>
</evidence>
<dbReference type="InterPro" id="IPR010982">
    <property type="entry name" value="Lambda_DNA-bd_dom_sf"/>
</dbReference>
<keyword evidence="1" id="KW-0805">Transcription regulation</keyword>
<evidence type="ECO:0000256" key="1">
    <source>
        <dbReference type="ARBA" id="ARBA00023015"/>
    </source>
</evidence>
<gene>
    <name evidence="6" type="ORF">ENO10_03405</name>
</gene>
<dbReference type="SUPFAM" id="SSF53822">
    <property type="entry name" value="Periplasmic binding protein-like I"/>
    <property type="match status" value="1"/>
</dbReference>
<evidence type="ECO:0000256" key="3">
    <source>
        <dbReference type="ARBA" id="ARBA00023163"/>
    </source>
</evidence>
<dbReference type="Gene3D" id="3.40.50.2300">
    <property type="match status" value="2"/>
</dbReference>
<dbReference type="InterPro" id="IPR028082">
    <property type="entry name" value="Peripla_BP_I"/>
</dbReference>
<evidence type="ECO:0000259" key="5">
    <source>
        <dbReference type="PROSITE" id="PS50943"/>
    </source>
</evidence>
<dbReference type="SMART" id="SM00354">
    <property type="entry name" value="HTH_LACI"/>
    <property type="match status" value="1"/>
</dbReference>
<dbReference type="InterPro" id="IPR000843">
    <property type="entry name" value="HTH_LacI"/>
</dbReference>
<dbReference type="CDD" id="cd01392">
    <property type="entry name" value="HTH_LacI"/>
    <property type="match status" value="1"/>
</dbReference>
<comment type="caution">
    <text evidence="6">The sequence shown here is derived from an EMBL/GenBank/DDBJ whole genome shotgun (WGS) entry which is preliminary data.</text>
</comment>
<dbReference type="PANTHER" id="PTHR30146">
    <property type="entry name" value="LACI-RELATED TRANSCRIPTIONAL REPRESSOR"/>
    <property type="match status" value="1"/>
</dbReference>
<evidence type="ECO:0000259" key="4">
    <source>
        <dbReference type="PROSITE" id="PS50932"/>
    </source>
</evidence>
<dbReference type="GO" id="GO:0000976">
    <property type="term" value="F:transcription cis-regulatory region binding"/>
    <property type="evidence" value="ECO:0007669"/>
    <property type="project" value="TreeGrafter"/>
</dbReference>
<name>A0A7C2M085_9FLAO</name>
<accession>A0A7C2M085</accession>
<dbReference type="Gene3D" id="1.10.260.40">
    <property type="entry name" value="lambda repressor-like DNA-binding domains"/>
    <property type="match status" value="1"/>
</dbReference>
<reference evidence="6" key="1">
    <citation type="journal article" date="2020" name="mSystems">
        <title>Genome- and Community-Level Interaction Insights into Carbon Utilization and Element Cycling Functions of Hydrothermarchaeota in Hydrothermal Sediment.</title>
        <authorList>
            <person name="Zhou Z."/>
            <person name="Liu Y."/>
            <person name="Xu W."/>
            <person name="Pan J."/>
            <person name="Luo Z.H."/>
            <person name="Li M."/>
        </authorList>
    </citation>
    <scope>NUCLEOTIDE SEQUENCE [LARGE SCALE GENOMIC DNA]</scope>
    <source>
        <strain evidence="6">SpSt-1235</strain>
    </source>
</reference>
<dbReference type="InterPro" id="IPR001387">
    <property type="entry name" value="Cro/C1-type_HTH"/>
</dbReference>
<dbReference type="Pfam" id="PF00532">
    <property type="entry name" value="Peripla_BP_1"/>
    <property type="match status" value="1"/>
</dbReference>
<keyword evidence="3" id="KW-0804">Transcription</keyword>
<dbReference type="GO" id="GO:0003700">
    <property type="term" value="F:DNA-binding transcription factor activity"/>
    <property type="evidence" value="ECO:0007669"/>
    <property type="project" value="TreeGrafter"/>
</dbReference>
<proteinExistence type="predicted"/>
<evidence type="ECO:0000256" key="2">
    <source>
        <dbReference type="ARBA" id="ARBA00023125"/>
    </source>
</evidence>
<dbReference type="Pfam" id="PF00356">
    <property type="entry name" value="LacI"/>
    <property type="match status" value="1"/>
</dbReference>
<dbReference type="PROSITE" id="PS50943">
    <property type="entry name" value="HTH_CROC1"/>
    <property type="match status" value="1"/>
</dbReference>
<dbReference type="Proteomes" id="UP000885753">
    <property type="component" value="Unassembled WGS sequence"/>
</dbReference>
<feature type="domain" description="HTH cro/C1-type" evidence="5">
    <location>
        <begin position="2"/>
        <end position="39"/>
    </location>
</feature>
<sequence length="336" mass="37326">MKNRITLKELAKLLNVSVSTVSKALNDSPEISPKTIQRVKELAALHKYRPNPTAVNLKSSKSGTIGVMIPNISNTFFANVLSGIEAQAQKEGLQVITYISNESWEEEKNIAEMLSTGFVDGVLIAIAEETQRKKDFTHIQNLVDYDIPVVLYDRIDFDIAVDKVGIDDRKIFYDATKDLQSLGLKKIGIATSIHHMGVGKQRIAGYKEALSNTDDFLIANSAKMDSLKEKLLNLLLNEKVDALLCSDFDSTMMAYRLAFENGFRIPEELKIIGFINGKLARYLAPSISYVDQKPEKIGGLAMEVLKKRMDGKVKLAVSTSIIDSELVHLESTRTAE</sequence>
<keyword evidence="2" id="KW-0238">DNA-binding</keyword>
<dbReference type="EMBL" id="DSEE01000249">
    <property type="protein sequence ID" value="HER40246.1"/>
    <property type="molecule type" value="Genomic_DNA"/>
</dbReference>
<dbReference type="InterPro" id="IPR001761">
    <property type="entry name" value="Peripla_BP/Lac1_sug-bd_dom"/>
</dbReference>
<dbReference type="PROSITE" id="PS50932">
    <property type="entry name" value="HTH_LACI_2"/>
    <property type="match status" value="1"/>
</dbReference>
<dbReference type="SUPFAM" id="SSF47413">
    <property type="entry name" value="lambda repressor-like DNA-binding domains"/>
    <property type="match status" value="1"/>
</dbReference>
<feature type="domain" description="HTH lacI-type" evidence="4">
    <location>
        <begin position="5"/>
        <end position="59"/>
    </location>
</feature>
<protein>
    <submittedName>
        <fullName evidence="6">LacI family transcriptional regulator</fullName>
    </submittedName>
</protein>